<organism evidence="5 6">
    <name type="scientific">Robinsoniella peoriensis</name>
    <dbReference type="NCBI Taxonomy" id="180332"/>
    <lineage>
        <taxon>Bacteria</taxon>
        <taxon>Bacillati</taxon>
        <taxon>Bacillota</taxon>
        <taxon>Clostridia</taxon>
        <taxon>Lachnospirales</taxon>
        <taxon>Lachnospiraceae</taxon>
        <taxon>Robinsoniella</taxon>
    </lineage>
</organism>
<dbReference type="Gene3D" id="1.10.10.10">
    <property type="entry name" value="Winged helix-like DNA-binding domain superfamily/Winged helix DNA-binding domain"/>
    <property type="match status" value="1"/>
</dbReference>
<proteinExistence type="predicted"/>
<dbReference type="SMART" id="SM00866">
    <property type="entry name" value="UTRA"/>
    <property type="match status" value="1"/>
</dbReference>
<evidence type="ECO:0000313" key="6">
    <source>
        <dbReference type="Proteomes" id="UP000306509"/>
    </source>
</evidence>
<dbReference type="PRINTS" id="PR00037">
    <property type="entry name" value="HTHLACR"/>
</dbReference>
<comment type="caution">
    <text evidence="5">The sequence shown here is derived from an EMBL/GenBank/DDBJ whole genome shotgun (WGS) entry which is preliminary data.</text>
</comment>
<keyword evidence="2" id="KW-0238">DNA-binding</keyword>
<evidence type="ECO:0000313" key="5">
    <source>
        <dbReference type="EMBL" id="TLD01695.1"/>
    </source>
</evidence>
<evidence type="ECO:0000259" key="4">
    <source>
        <dbReference type="PROSITE" id="PS50949"/>
    </source>
</evidence>
<dbReference type="EMBL" id="QGQD01000031">
    <property type="protein sequence ID" value="TLD01695.1"/>
    <property type="molecule type" value="Genomic_DNA"/>
</dbReference>
<dbReference type="STRING" id="180332.GCA_000797495_00681"/>
<accession>A0A4U8Q9L1</accession>
<dbReference type="PANTHER" id="PTHR44846:SF1">
    <property type="entry name" value="MANNOSYL-D-GLYCERATE TRANSPORT_METABOLISM SYSTEM REPRESSOR MNGR-RELATED"/>
    <property type="match status" value="1"/>
</dbReference>
<dbReference type="InterPro" id="IPR050679">
    <property type="entry name" value="Bact_HTH_transcr_reg"/>
</dbReference>
<dbReference type="InterPro" id="IPR036390">
    <property type="entry name" value="WH_DNA-bd_sf"/>
</dbReference>
<dbReference type="InterPro" id="IPR011663">
    <property type="entry name" value="UTRA"/>
</dbReference>
<evidence type="ECO:0000256" key="1">
    <source>
        <dbReference type="ARBA" id="ARBA00023015"/>
    </source>
</evidence>
<sequence length="252" mass="29154">MEILPMEKVNLSNSVKAYLIKYIRGMDAKLGTKLPPENEMAKNFSVSRVTIRRALDDLEKEGLILRIHGKGTFVNPDALQIKTSLLPGGEFRQLIRDSGYEAKFEIQRFEKLLSDGEVSRKLEIPLGTPYYLLEKLYFADQHPAIVSIDRVPCEYFNQDPDSAELNELSIFHILKHKAGCIIKRDKIEIETMDLAKMKHYSSCSEKMECSSVLCFHGINYDQNNRPVILDTEFYNTDYIRFNMIRVKDVYKD</sequence>
<dbReference type="SMART" id="SM00345">
    <property type="entry name" value="HTH_GNTR"/>
    <property type="match status" value="1"/>
</dbReference>
<dbReference type="Pfam" id="PF07702">
    <property type="entry name" value="UTRA"/>
    <property type="match status" value="1"/>
</dbReference>
<dbReference type="AlphaFoldDB" id="A0A4U8Q9L1"/>
<dbReference type="CDD" id="cd07377">
    <property type="entry name" value="WHTH_GntR"/>
    <property type="match status" value="1"/>
</dbReference>
<dbReference type="Gene3D" id="3.40.1410.10">
    <property type="entry name" value="Chorismate lyase-like"/>
    <property type="match status" value="1"/>
</dbReference>
<evidence type="ECO:0000256" key="2">
    <source>
        <dbReference type="ARBA" id="ARBA00023125"/>
    </source>
</evidence>
<feature type="domain" description="HTH gntR-type" evidence="4">
    <location>
        <begin position="9"/>
        <end position="77"/>
    </location>
</feature>
<dbReference type="SUPFAM" id="SSF46785">
    <property type="entry name" value="Winged helix' DNA-binding domain"/>
    <property type="match status" value="1"/>
</dbReference>
<dbReference type="InterPro" id="IPR000524">
    <property type="entry name" value="Tscrpt_reg_HTH_GntR"/>
</dbReference>
<keyword evidence="3" id="KW-0804">Transcription</keyword>
<dbReference type="GO" id="GO:0003700">
    <property type="term" value="F:DNA-binding transcription factor activity"/>
    <property type="evidence" value="ECO:0007669"/>
    <property type="project" value="InterPro"/>
</dbReference>
<dbReference type="SUPFAM" id="SSF64288">
    <property type="entry name" value="Chorismate lyase-like"/>
    <property type="match status" value="1"/>
</dbReference>
<dbReference type="PANTHER" id="PTHR44846">
    <property type="entry name" value="MANNOSYL-D-GLYCERATE TRANSPORT/METABOLISM SYSTEM REPRESSOR MNGR-RELATED"/>
    <property type="match status" value="1"/>
</dbReference>
<dbReference type="PROSITE" id="PS50949">
    <property type="entry name" value="HTH_GNTR"/>
    <property type="match status" value="1"/>
</dbReference>
<dbReference type="PRINTS" id="PR00035">
    <property type="entry name" value="HTHGNTR"/>
</dbReference>
<dbReference type="OrthoDB" id="1648691at2"/>
<protein>
    <submittedName>
        <fullName evidence="5">HTH-type transcriptional regulator FrlR</fullName>
    </submittedName>
</protein>
<dbReference type="InterPro" id="IPR001034">
    <property type="entry name" value="DeoR_HTH"/>
</dbReference>
<dbReference type="Pfam" id="PF00392">
    <property type="entry name" value="GntR"/>
    <property type="match status" value="1"/>
</dbReference>
<evidence type="ECO:0000256" key="3">
    <source>
        <dbReference type="ARBA" id="ARBA00023163"/>
    </source>
</evidence>
<keyword evidence="6" id="KW-1185">Reference proteome</keyword>
<keyword evidence="1" id="KW-0805">Transcription regulation</keyword>
<dbReference type="RefSeq" id="WP_044288947.1">
    <property type="nucleotide sequence ID" value="NZ_CABMJZ010000067.1"/>
</dbReference>
<reference evidence="5 6" key="1">
    <citation type="journal article" date="2019" name="Anaerobe">
        <title>Detection of Robinsoniella peoriensis in multiple bone samples of a trauma patient.</title>
        <authorList>
            <person name="Schrottner P."/>
            <person name="Hartwich K."/>
            <person name="Bunk B."/>
            <person name="Schober I."/>
            <person name="Helbig S."/>
            <person name="Rudolph W.W."/>
            <person name="Gunzer F."/>
        </authorList>
    </citation>
    <scope>NUCLEOTIDE SEQUENCE [LARGE SCALE GENOMIC DNA]</scope>
    <source>
        <strain evidence="5 6">DSM 106044</strain>
    </source>
</reference>
<gene>
    <name evidence="5" type="primary">frlR_1</name>
    <name evidence="5" type="ORF">DSM106044_01400</name>
</gene>
<dbReference type="InterPro" id="IPR036388">
    <property type="entry name" value="WH-like_DNA-bd_sf"/>
</dbReference>
<dbReference type="GO" id="GO:0045892">
    <property type="term" value="P:negative regulation of DNA-templated transcription"/>
    <property type="evidence" value="ECO:0007669"/>
    <property type="project" value="TreeGrafter"/>
</dbReference>
<dbReference type="GO" id="GO:0003677">
    <property type="term" value="F:DNA binding"/>
    <property type="evidence" value="ECO:0007669"/>
    <property type="project" value="UniProtKB-KW"/>
</dbReference>
<name>A0A4U8Q9L1_9FIRM</name>
<dbReference type="Proteomes" id="UP000306509">
    <property type="component" value="Unassembled WGS sequence"/>
</dbReference>
<dbReference type="InterPro" id="IPR028978">
    <property type="entry name" value="Chorismate_lyase_/UTRA_dom_sf"/>
</dbReference>